<keyword evidence="1" id="KW-0472">Membrane</keyword>
<accession>A0A816YQD0</accession>
<evidence type="ECO:0000313" key="3">
    <source>
        <dbReference type="Proteomes" id="UP000663856"/>
    </source>
</evidence>
<reference evidence="2" key="1">
    <citation type="submission" date="2021-02" db="EMBL/GenBank/DDBJ databases">
        <authorList>
            <person name="Nowell W R."/>
        </authorList>
    </citation>
    <scope>NUCLEOTIDE SEQUENCE</scope>
</reference>
<feature type="transmembrane region" description="Helical" evidence="1">
    <location>
        <begin position="141"/>
        <end position="161"/>
    </location>
</feature>
<dbReference type="EMBL" id="CAJNRF010015313">
    <property type="protein sequence ID" value="CAF2170814.1"/>
    <property type="molecule type" value="Genomic_DNA"/>
</dbReference>
<dbReference type="AlphaFoldDB" id="A0A816YQD0"/>
<keyword evidence="1" id="KW-1133">Transmembrane helix</keyword>
<dbReference type="Proteomes" id="UP000663856">
    <property type="component" value="Unassembled WGS sequence"/>
</dbReference>
<feature type="transmembrane region" description="Helical" evidence="1">
    <location>
        <begin position="109"/>
        <end position="129"/>
    </location>
</feature>
<organism evidence="2 3">
    <name type="scientific">Rotaria magnacalcarata</name>
    <dbReference type="NCBI Taxonomy" id="392030"/>
    <lineage>
        <taxon>Eukaryota</taxon>
        <taxon>Metazoa</taxon>
        <taxon>Spiralia</taxon>
        <taxon>Gnathifera</taxon>
        <taxon>Rotifera</taxon>
        <taxon>Eurotatoria</taxon>
        <taxon>Bdelloidea</taxon>
        <taxon>Philodinida</taxon>
        <taxon>Philodinidae</taxon>
        <taxon>Rotaria</taxon>
    </lineage>
</organism>
<evidence type="ECO:0000256" key="1">
    <source>
        <dbReference type="SAM" id="Phobius"/>
    </source>
</evidence>
<proteinExistence type="predicted"/>
<gene>
    <name evidence="2" type="ORF">WKI299_LOCUS32939</name>
</gene>
<feature type="transmembrane region" description="Helical" evidence="1">
    <location>
        <begin position="38"/>
        <end position="61"/>
    </location>
</feature>
<keyword evidence="1" id="KW-0812">Transmembrane</keyword>
<feature type="transmembrane region" description="Helical" evidence="1">
    <location>
        <begin position="67"/>
        <end position="89"/>
    </location>
</feature>
<name>A0A816YQD0_9BILA</name>
<protein>
    <submittedName>
        <fullName evidence="2">Uncharacterized protein</fullName>
    </submittedName>
</protein>
<sequence>MFSLIPTTTVVNRFDHKNMYFVNVTFTINFFKMDLKRAIIILMALACILDLVGLVHCHINYPQNSSFSAYIISYRIIFPILLSLTGFLLIEQLLITDGTVAPLNRLRTIFAVAAAVTLFFFGIGTAILASRWYDAPTQDSYHRSAVIASTVAFVDMTVYFAETLARNRKTRII</sequence>
<comment type="caution">
    <text evidence="2">The sequence shown here is derived from an EMBL/GenBank/DDBJ whole genome shotgun (WGS) entry which is preliminary data.</text>
</comment>
<evidence type="ECO:0000313" key="2">
    <source>
        <dbReference type="EMBL" id="CAF2170814.1"/>
    </source>
</evidence>